<reference evidence="1 2" key="1">
    <citation type="submission" date="2019-07" db="EMBL/GenBank/DDBJ databases">
        <title>Whole genome shotgun sequence of Cyclobacterium qasimii NBRC 106168.</title>
        <authorList>
            <person name="Hosoyama A."/>
            <person name="Uohara A."/>
            <person name="Ohji S."/>
            <person name="Ichikawa N."/>
        </authorList>
    </citation>
    <scope>NUCLEOTIDE SEQUENCE [LARGE SCALE GENOMIC DNA]</scope>
    <source>
        <strain evidence="1 2">NBRC 106168</strain>
    </source>
</reference>
<accession>A0A512CD77</accession>
<organism evidence="1 2">
    <name type="scientific">Cyclobacterium qasimii</name>
    <dbReference type="NCBI Taxonomy" id="1350429"/>
    <lineage>
        <taxon>Bacteria</taxon>
        <taxon>Pseudomonadati</taxon>
        <taxon>Bacteroidota</taxon>
        <taxon>Cytophagia</taxon>
        <taxon>Cytophagales</taxon>
        <taxon>Cyclobacteriaceae</taxon>
        <taxon>Cyclobacterium</taxon>
    </lineage>
</organism>
<dbReference type="EMBL" id="BJYV01000013">
    <property type="protein sequence ID" value="GEO22168.1"/>
    <property type="molecule type" value="Genomic_DNA"/>
</dbReference>
<dbReference type="PROSITE" id="PS51257">
    <property type="entry name" value="PROKAR_LIPOPROTEIN"/>
    <property type="match status" value="1"/>
</dbReference>
<sequence length="243" mass="27330">MLYKNRSKYLAGITILLIILGCYEESDYYYSSQEIVNKLKIEISDKFILADGKKTSKFTYRFPLNSDTNLTGLRLITSSGSFQESKNDTLDTNFTRLDDAENYRYIEATLVASTTVTDCIVRTQLLNYERQDTVHFTKAEPTKIKYSSNNFYAKNDTINQFNIIANVSSGTGIASTGTPVSFSFDPDVGFLNHFSIPTDTQGKAEAIFVFTDTTYTGDLQFTVETNNTEGDSFTDMGIIKIIE</sequence>
<dbReference type="AlphaFoldDB" id="A0A512CD77"/>
<keyword evidence="2" id="KW-1185">Reference proteome</keyword>
<dbReference type="RefSeq" id="WP_020891372.1">
    <property type="nucleotide sequence ID" value="NZ_BJYV01000013.1"/>
</dbReference>
<protein>
    <submittedName>
        <fullName evidence="1">Uncharacterized protein</fullName>
    </submittedName>
</protein>
<evidence type="ECO:0000313" key="1">
    <source>
        <dbReference type="EMBL" id="GEO22168.1"/>
    </source>
</evidence>
<comment type="caution">
    <text evidence="1">The sequence shown here is derived from an EMBL/GenBank/DDBJ whole genome shotgun (WGS) entry which is preliminary data.</text>
</comment>
<name>A0A512CD77_9BACT</name>
<evidence type="ECO:0000313" key="2">
    <source>
        <dbReference type="Proteomes" id="UP000321301"/>
    </source>
</evidence>
<proteinExistence type="predicted"/>
<gene>
    <name evidence="1" type="ORF">CQA01_27020</name>
</gene>
<dbReference type="Proteomes" id="UP000321301">
    <property type="component" value="Unassembled WGS sequence"/>
</dbReference>